<dbReference type="InterPro" id="IPR043128">
    <property type="entry name" value="Rev_trsase/Diguanyl_cyclase"/>
</dbReference>
<dbReference type="SUPFAM" id="SSF56672">
    <property type="entry name" value="DNA/RNA polymerases"/>
    <property type="match status" value="1"/>
</dbReference>
<dbReference type="InterPro" id="IPR036397">
    <property type="entry name" value="RNaseH_sf"/>
</dbReference>
<proteinExistence type="predicted"/>
<dbReference type="GO" id="GO:0003676">
    <property type="term" value="F:nucleic acid binding"/>
    <property type="evidence" value="ECO:0007669"/>
    <property type="project" value="InterPro"/>
</dbReference>
<gene>
    <name evidence="3" type="primary">pol</name>
    <name evidence="3" type="ORF">AWC38_SpisGene14559</name>
</gene>
<dbReference type="EMBL" id="LSMT01000297">
    <property type="protein sequence ID" value="PFX20962.1"/>
    <property type="molecule type" value="Genomic_DNA"/>
</dbReference>
<dbReference type="Gene3D" id="3.10.10.10">
    <property type="entry name" value="HIV Type 1 Reverse Transcriptase, subunit A, domain 1"/>
    <property type="match status" value="1"/>
</dbReference>
<feature type="compositionally biased region" description="Basic and acidic residues" evidence="1">
    <location>
        <begin position="21"/>
        <end position="34"/>
    </location>
</feature>
<keyword evidence="4" id="KW-1185">Reference proteome</keyword>
<comment type="caution">
    <text evidence="3">The sequence shown here is derived from an EMBL/GenBank/DDBJ whole genome shotgun (WGS) entry which is preliminary data.</text>
</comment>
<dbReference type="InterPro" id="IPR000477">
    <property type="entry name" value="RT_dom"/>
</dbReference>
<dbReference type="Proteomes" id="UP000225706">
    <property type="component" value="Unassembled WGS sequence"/>
</dbReference>
<dbReference type="GO" id="GO:0015074">
    <property type="term" value="P:DNA integration"/>
    <property type="evidence" value="ECO:0007669"/>
    <property type="project" value="InterPro"/>
</dbReference>
<accession>A0A2B4RXJ1</accession>
<dbReference type="STRING" id="50429.A0A2B4RXJ1"/>
<dbReference type="InterPro" id="IPR043502">
    <property type="entry name" value="DNA/RNA_pol_sf"/>
</dbReference>
<dbReference type="PANTHER" id="PTHR37984">
    <property type="entry name" value="PROTEIN CBG26694"/>
    <property type="match status" value="1"/>
</dbReference>
<dbReference type="InterPro" id="IPR050951">
    <property type="entry name" value="Retrovirus_Pol_polyprotein"/>
</dbReference>
<dbReference type="PANTHER" id="PTHR37984:SF8">
    <property type="entry name" value="CCHC-TYPE DOMAIN-CONTAINING PROTEIN"/>
    <property type="match status" value="1"/>
</dbReference>
<feature type="region of interest" description="Disordered" evidence="1">
    <location>
        <begin position="14"/>
        <end position="69"/>
    </location>
</feature>
<evidence type="ECO:0000256" key="1">
    <source>
        <dbReference type="SAM" id="MobiDB-lite"/>
    </source>
</evidence>
<dbReference type="Pfam" id="PF17919">
    <property type="entry name" value="RT_RNaseH_2"/>
    <property type="match status" value="1"/>
</dbReference>
<dbReference type="InterPro" id="IPR012337">
    <property type="entry name" value="RNaseH-like_sf"/>
</dbReference>
<dbReference type="Gene3D" id="3.30.420.10">
    <property type="entry name" value="Ribonuclease H-like superfamily/Ribonuclease H"/>
    <property type="match status" value="1"/>
</dbReference>
<dbReference type="InterPro" id="IPR001584">
    <property type="entry name" value="Integrase_cat-core"/>
</dbReference>
<dbReference type="Gene3D" id="3.30.70.270">
    <property type="match status" value="2"/>
</dbReference>
<dbReference type="SUPFAM" id="SSF53098">
    <property type="entry name" value="Ribonuclease H-like"/>
    <property type="match status" value="1"/>
</dbReference>
<dbReference type="CDD" id="cd09274">
    <property type="entry name" value="RNase_HI_RT_Ty3"/>
    <property type="match status" value="1"/>
</dbReference>
<evidence type="ECO:0000313" key="3">
    <source>
        <dbReference type="EMBL" id="PFX20962.1"/>
    </source>
</evidence>
<organism evidence="3 4">
    <name type="scientific">Stylophora pistillata</name>
    <name type="common">Smooth cauliflower coral</name>
    <dbReference type="NCBI Taxonomy" id="50429"/>
    <lineage>
        <taxon>Eukaryota</taxon>
        <taxon>Metazoa</taxon>
        <taxon>Cnidaria</taxon>
        <taxon>Anthozoa</taxon>
        <taxon>Hexacorallia</taxon>
        <taxon>Scleractinia</taxon>
        <taxon>Astrocoeniina</taxon>
        <taxon>Pocilloporidae</taxon>
        <taxon>Stylophora</taxon>
    </lineage>
</organism>
<evidence type="ECO:0000313" key="4">
    <source>
        <dbReference type="Proteomes" id="UP000225706"/>
    </source>
</evidence>
<dbReference type="Pfam" id="PF00078">
    <property type="entry name" value="RVT_1"/>
    <property type="match status" value="1"/>
</dbReference>
<dbReference type="CDD" id="cd01647">
    <property type="entry name" value="RT_LTR"/>
    <property type="match status" value="1"/>
</dbReference>
<dbReference type="FunFam" id="3.10.20.370:FF:000001">
    <property type="entry name" value="Retrovirus-related Pol polyprotein from transposon 17.6-like protein"/>
    <property type="match status" value="1"/>
</dbReference>
<dbReference type="AlphaFoldDB" id="A0A2B4RXJ1"/>
<sequence>MCTTSEIASQQIKMIAGAGDNKSEDVKKFSDKKIRYGSRSRKRDEGRSSNSAKKSEKKKSEGSSEPTLQTKAKQWLADIEFCKSAKEDFTTILACQLGTGATCNVMGLDDLSAITQLGDPPMNTSSVKLKLFGGTTLKPVDECDLHVRHNGKRQILKFRVIKYKWHIGDAKIVVDPNFKPVQHTPRRVPVALQKEVKNKILELEEKGIMKKAVEPSEWISSMIIVAKPQKIRICLDPKVLNHAIQRPKFQMPTLEELLPDLNKARIFSSFDAKDGFHQVDPDQESSKLTTFWTSLGRYRYLRMPFGISLAPEAFENRLQECLADLPGVKIIRDDILVVDYGVNDLEALLNHDQNVVRLLERVKQVHLKLNKNKVKLRQAEVKFMGHVISRDGLKPDPDKVTAIKNMPKPTTKPEVLTLLGFVNYLSKFLPKLSDVSVPLRELTTEQSKFTWAKQHDEAFATIQHLVTQHPVLKFYSIEEEVTIQTDASNKGLGAVLLQNGQPVAFASRTLSPAEQSYATIEIECLGIVFACERFNQHLARREQISVKTDHKPLESIFKKSLLSAPCCLQRMLLRLQRFNLTVKYKPGSQMLLADHLSRAAQHETSETEESFQKLPMQSHELPDRPWSRVAADQFKLHGKEYIVLVDYRSDFLEVQKLEENTSGSVIKFFKEQLSRHGIPDTLTTDKACQFTSHEFHQFSADWEFTHMSFSPHHHKSNRKAESAVKIVKSLFRKALKVNKDPCNFLSDLDSNILFML</sequence>
<dbReference type="FunFam" id="3.30.70.270:FF:000026">
    <property type="entry name" value="Transposon Ty3-G Gag-Pol polyprotein"/>
    <property type="match status" value="1"/>
</dbReference>
<dbReference type="InterPro" id="IPR041577">
    <property type="entry name" value="RT_RNaseH_2"/>
</dbReference>
<evidence type="ECO:0000259" key="2">
    <source>
        <dbReference type="PROSITE" id="PS50994"/>
    </source>
</evidence>
<protein>
    <submittedName>
        <fullName evidence="3">Retrovirus-related Pol polyprotein from transposon 17.6</fullName>
    </submittedName>
</protein>
<reference evidence="4" key="1">
    <citation type="journal article" date="2017" name="bioRxiv">
        <title>Comparative analysis of the genomes of Stylophora pistillata and Acropora digitifera provides evidence for extensive differences between species of corals.</title>
        <authorList>
            <person name="Voolstra C.R."/>
            <person name="Li Y."/>
            <person name="Liew Y.J."/>
            <person name="Baumgarten S."/>
            <person name="Zoccola D."/>
            <person name="Flot J.-F."/>
            <person name="Tambutte S."/>
            <person name="Allemand D."/>
            <person name="Aranda M."/>
        </authorList>
    </citation>
    <scope>NUCLEOTIDE SEQUENCE [LARGE SCALE GENOMIC DNA]</scope>
</reference>
<feature type="domain" description="Integrase catalytic" evidence="2">
    <location>
        <begin position="621"/>
        <end position="756"/>
    </location>
</feature>
<dbReference type="PROSITE" id="PS50994">
    <property type="entry name" value="INTEGRASE"/>
    <property type="match status" value="1"/>
</dbReference>
<dbReference type="OrthoDB" id="5986544at2759"/>
<name>A0A2B4RXJ1_STYPI</name>